<keyword evidence="2" id="KW-1185">Reference proteome</keyword>
<evidence type="ECO:0000313" key="1">
    <source>
        <dbReference type="EMBL" id="KAF1931380.1"/>
    </source>
</evidence>
<accession>A0A6A5RVK1</accession>
<proteinExistence type="predicted"/>
<reference evidence="1" key="1">
    <citation type="journal article" date="2020" name="Stud. Mycol.">
        <title>101 Dothideomycetes genomes: a test case for predicting lifestyles and emergence of pathogens.</title>
        <authorList>
            <person name="Haridas S."/>
            <person name="Albert R."/>
            <person name="Binder M."/>
            <person name="Bloem J."/>
            <person name="Labutti K."/>
            <person name="Salamov A."/>
            <person name="Andreopoulos B."/>
            <person name="Baker S."/>
            <person name="Barry K."/>
            <person name="Bills G."/>
            <person name="Bluhm B."/>
            <person name="Cannon C."/>
            <person name="Castanera R."/>
            <person name="Culley D."/>
            <person name="Daum C."/>
            <person name="Ezra D."/>
            <person name="Gonzalez J."/>
            <person name="Henrissat B."/>
            <person name="Kuo A."/>
            <person name="Liang C."/>
            <person name="Lipzen A."/>
            <person name="Lutzoni F."/>
            <person name="Magnuson J."/>
            <person name="Mondo S."/>
            <person name="Nolan M."/>
            <person name="Ohm R."/>
            <person name="Pangilinan J."/>
            <person name="Park H.-J."/>
            <person name="Ramirez L."/>
            <person name="Alfaro M."/>
            <person name="Sun H."/>
            <person name="Tritt A."/>
            <person name="Yoshinaga Y."/>
            <person name="Zwiers L.-H."/>
            <person name="Turgeon B."/>
            <person name="Goodwin S."/>
            <person name="Spatafora J."/>
            <person name="Crous P."/>
            <person name="Grigoriev I."/>
        </authorList>
    </citation>
    <scope>NUCLEOTIDE SEQUENCE</scope>
    <source>
        <strain evidence="1">CBS 183.55</strain>
    </source>
</reference>
<protein>
    <recommendedName>
        <fullName evidence="3">Tc1-like transposase DDE domain-containing protein</fullName>
    </recommendedName>
</protein>
<organism evidence="1 2">
    <name type="scientific">Didymella exigua CBS 183.55</name>
    <dbReference type="NCBI Taxonomy" id="1150837"/>
    <lineage>
        <taxon>Eukaryota</taxon>
        <taxon>Fungi</taxon>
        <taxon>Dikarya</taxon>
        <taxon>Ascomycota</taxon>
        <taxon>Pezizomycotina</taxon>
        <taxon>Dothideomycetes</taxon>
        <taxon>Pleosporomycetidae</taxon>
        <taxon>Pleosporales</taxon>
        <taxon>Pleosporineae</taxon>
        <taxon>Didymellaceae</taxon>
        <taxon>Didymella</taxon>
    </lineage>
</organism>
<dbReference type="InterPro" id="IPR036397">
    <property type="entry name" value="RNaseH_sf"/>
</dbReference>
<evidence type="ECO:0000313" key="2">
    <source>
        <dbReference type="Proteomes" id="UP000800082"/>
    </source>
</evidence>
<dbReference type="GeneID" id="54347179"/>
<dbReference type="RefSeq" id="XP_033451628.1">
    <property type="nucleotide sequence ID" value="XM_033589532.1"/>
</dbReference>
<dbReference type="OrthoDB" id="5410741at2759"/>
<gene>
    <name evidence="1" type="ORF">M421DRAFT_346146</name>
</gene>
<sequence length="108" mass="12870">MHDNAGIHTPRVVRSFLAEHHITTIDWPLYSADLDSIEHPWWHLKKCMHYFYPQYNNCIHSQEDWDGFCKALLECWCRIPGSLIKQLIMSIPRRLATCRAARGWQTKY</sequence>
<dbReference type="EMBL" id="ML978961">
    <property type="protein sequence ID" value="KAF1931380.1"/>
    <property type="molecule type" value="Genomic_DNA"/>
</dbReference>
<name>A0A6A5RVK1_9PLEO</name>
<dbReference type="GO" id="GO:0003676">
    <property type="term" value="F:nucleic acid binding"/>
    <property type="evidence" value="ECO:0007669"/>
    <property type="project" value="InterPro"/>
</dbReference>
<dbReference type="Gene3D" id="3.30.420.10">
    <property type="entry name" value="Ribonuclease H-like superfamily/Ribonuclease H"/>
    <property type="match status" value="1"/>
</dbReference>
<dbReference type="Proteomes" id="UP000800082">
    <property type="component" value="Unassembled WGS sequence"/>
</dbReference>
<evidence type="ECO:0008006" key="3">
    <source>
        <dbReference type="Google" id="ProtNLM"/>
    </source>
</evidence>
<dbReference type="AlphaFoldDB" id="A0A6A5RVK1"/>